<feature type="compositionally biased region" description="Basic and acidic residues" evidence="3">
    <location>
        <begin position="25"/>
        <end position="35"/>
    </location>
</feature>
<keyword evidence="1" id="KW-0547">Nucleotide-binding</keyword>
<dbReference type="EMBL" id="CAJOAZ010015163">
    <property type="protein sequence ID" value="CAF4289576.1"/>
    <property type="molecule type" value="Genomic_DNA"/>
</dbReference>
<accession>A0A820H5R9</accession>
<dbReference type="InterPro" id="IPR027417">
    <property type="entry name" value="P-loop_NTPase"/>
</dbReference>
<sequence length="255" mass="29354">MSNTNTKMSLSKATNVAEEINNIDTTKKKTNDRISAKKKNVPNSKILNLIKEQQQARRDAELKADEEAKENQRLQEESDRKKQEELLLLEKKREKKRDAKKKRIQRQKQEGLYLTKEQREKHHRAQIQFESIGIHVPPRTNAQQSGIQKRILYNDFQKTNLSYITTPSTEDENSDEENICEEDSVQTKDILRAPVICVLGHVDAGKTTILDNLRRTHVQDNEAGGITQQMGATNVPLDTIVERTKMSRKLISRQG</sequence>
<evidence type="ECO:0000256" key="3">
    <source>
        <dbReference type="SAM" id="MobiDB-lite"/>
    </source>
</evidence>
<dbReference type="GO" id="GO:0003743">
    <property type="term" value="F:translation initiation factor activity"/>
    <property type="evidence" value="ECO:0007669"/>
    <property type="project" value="TreeGrafter"/>
</dbReference>
<gene>
    <name evidence="4" type="ORF">OXD698_LOCUS45517</name>
</gene>
<proteinExistence type="predicted"/>
<evidence type="ECO:0000313" key="5">
    <source>
        <dbReference type="Proteomes" id="UP000663844"/>
    </source>
</evidence>
<dbReference type="AlphaFoldDB" id="A0A820H5R9"/>
<evidence type="ECO:0000256" key="1">
    <source>
        <dbReference type="ARBA" id="ARBA00022741"/>
    </source>
</evidence>
<dbReference type="InterPro" id="IPR015760">
    <property type="entry name" value="TIF_IF2"/>
</dbReference>
<name>A0A820H5R9_9BILA</name>
<evidence type="ECO:0000313" key="4">
    <source>
        <dbReference type="EMBL" id="CAF4289576.1"/>
    </source>
</evidence>
<protein>
    <submittedName>
        <fullName evidence="4">Uncharacterized protein</fullName>
    </submittedName>
</protein>
<feature type="region of interest" description="Disordered" evidence="3">
    <location>
        <begin position="19"/>
        <end position="81"/>
    </location>
</feature>
<organism evidence="4 5">
    <name type="scientific">Adineta steineri</name>
    <dbReference type="NCBI Taxonomy" id="433720"/>
    <lineage>
        <taxon>Eukaryota</taxon>
        <taxon>Metazoa</taxon>
        <taxon>Spiralia</taxon>
        <taxon>Gnathifera</taxon>
        <taxon>Rotifera</taxon>
        <taxon>Eurotatoria</taxon>
        <taxon>Bdelloidea</taxon>
        <taxon>Adinetida</taxon>
        <taxon>Adinetidae</taxon>
        <taxon>Adineta</taxon>
    </lineage>
</organism>
<dbReference type="Proteomes" id="UP000663844">
    <property type="component" value="Unassembled WGS sequence"/>
</dbReference>
<keyword evidence="2" id="KW-0342">GTP-binding</keyword>
<dbReference type="Gene3D" id="3.40.50.300">
    <property type="entry name" value="P-loop containing nucleotide triphosphate hydrolases"/>
    <property type="match status" value="1"/>
</dbReference>
<dbReference type="PANTHER" id="PTHR43381">
    <property type="entry name" value="TRANSLATION INITIATION FACTOR IF-2-RELATED"/>
    <property type="match status" value="1"/>
</dbReference>
<feature type="compositionally biased region" description="Basic and acidic residues" evidence="3">
    <location>
        <begin position="54"/>
        <end position="81"/>
    </location>
</feature>
<dbReference type="PANTHER" id="PTHR43381:SF4">
    <property type="entry name" value="EUKARYOTIC TRANSLATION INITIATION FACTOR 5B"/>
    <property type="match status" value="1"/>
</dbReference>
<dbReference type="GO" id="GO:0005739">
    <property type="term" value="C:mitochondrion"/>
    <property type="evidence" value="ECO:0007669"/>
    <property type="project" value="TreeGrafter"/>
</dbReference>
<feature type="non-terminal residue" evidence="4">
    <location>
        <position position="1"/>
    </location>
</feature>
<reference evidence="4" key="1">
    <citation type="submission" date="2021-02" db="EMBL/GenBank/DDBJ databases">
        <authorList>
            <person name="Nowell W R."/>
        </authorList>
    </citation>
    <scope>NUCLEOTIDE SEQUENCE</scope>
</reference>
<comment type="caution">
    <text evidence="4">The sequence shown here is derived from an EMBL/GenBank/DDBJ whole genome shotgun (WGS) entry which is preliminary data.</text>
</comment>
<dbReference type="SUPFAM" id="SSF52540">
    <property type="entry name" value="P-loop containing nucleoside triphosphate hydrolases"/>
    <property type="match status" value="1"/>
</dbReference>
<dbReference type="GO" id="GO:0005525">
    <property type="term" value="F:GTP binding"/>
    <property type="evidence" value="ECO:0007669"/>
    <property type="project" value="UniProtKB-KW"/>
</dbReference>
<evidence type="ECO:0000256" key="2">
    <source>
        <dbReference type="ARBA" id="ARBA00023134"/>
    </source>
</evidence>